<dbReference type="SUPFAM" id="SSF56317">
    <property type="entry name" value="Carbon-nitrogen hydrolase"/>
    <property type="match status" value="1"/>
</dbReference>
<name>A0ABP3NCK0_SACER</name>
<proteinExistence type="predicted"/>
<sequence length="75" mass="8180">MRRLDIIFGTPAPIEGAERVDGPTARMMSEAVRSAGVVARGTIVEPDGNGALHNTAWVFDRAGALRGTYRKIHRY</sequence>
<dbReference type="Pfam" id="PF00795">
    <property type="entry name" value="CN_hydrolase"/>
    <property type="match status" value="1"/>
</dbReference>
<dbReference type="Proteomes" id="UP001500729">
    <property type="component" value="Unassembled WGS sequence"/>
</dbReference>
<dbReference type="PROSITE" id="PS50263">
    <property type="entry name" value="CN_HYDROLASE"/>
    <property type="match status" value="1"/>
</dbReference>
<keyword evidence="3" id="KW-1185">Reference proteome</keyword>
<gene>
    <name evidence="2" type="ORF">GCM10009533_44650</name>
</gene>
<protein>
    <recommendedName>
        <fullName evidence="1">CN hydrolase domain-containing protein</fullName>
    </recommendedName>
</protein>
<reference evidence="3" key="1">
    <citation type="journal article" date="2019" name="Int. J. Syst. Evol. Microbiol.">
        <title>The Global Catalogue of Microorganisms (GCM) 10K type strain sequencing project: providing services to taxonomists for standard genome sequencing and annotation.</title>
        <authorList>
            <consortium name="The Broad Institute Genomics Platform"/>
            <consortium name="The Broad Institute Genome Sequencing Center for Infectious Disease"/>
            <person name="Wu L."/>
            <person name="Ma J."/>
        </authorList>
    </citation>
    <scope>NUCLEOTIDE SEQUENCE [LARGE SCALE GENOMIC DNA]</scope>
    <source>
        <strain evidence="3">JCM 10303</strain>
    </source>
</reference>
<evidence type="ECO:0000313" key="3">
    <source>
        <dbReference type="Proteomes" id="UP001500729"/>
    </source>
</evidence>
<dbReference type="Gene3D" id="3.60.110.10">
    <property type="entry name" value="Carbon-nitrogen hydrolase"/>
    <property type="match status" value="1"/>
</dbReference>
<dbReference type="InterPro" id="IPR003010">
    <property type="entry name" value="C-N_Hydrolase"/>
</dbReference>
<dbReference type="EMBL" id="BAAAGS010000032">
    <property type="protein sequence ID" value="GAA0540668.1"/>
    <property type="molecule type" value="Genomic_DNA"/>
</dbReference>
<evidence type="ECO:0000313" key="2">
    <source>
        <dbReference type="EMBL" id="GAA0540668.1"/>
    </source>
</evidence>
<dbReference type="RefSeq" id="WP_009949832.1">
    <property type="nucleotide sequence ID" value="NZ_BAAAGS010000032.1"/>
</dbReference>
<evidence type="ECO:0000259" key="1">
    <source>
        <dbReference type="PROSITE" id="PS50263"/>
    </source>
</evidence>
<organism evidence="2 3">
    <name type="scientific">Saccharopolyspora erythraea</name>
    <name type="common">Streptomyces erythraeus</name>
    <dbReference type="NCBI Taxonomy" id="1836"/>
    <lineage>
        <taxon>Bacteria</taxon>
        <taxon>Bacillati</taxon>
        <taxon>Actinomycetota</taxon>
        <taxon>Actinomycetes</taxon>
        <taxon>Pseudonocardiales</taxon>
        <taxon>Pseudonocardiaceae</taxon>
        <taxon>Saccharopolyspora</taxon>
    </lineage>
</organism>
<feature type="domain" description="CN hydrolase" evidence="1">
    <location>
        <begin position="1"/>
        <end position="75"/>
    </location>
</feature>
<accession>A0ABP3NCK0</accession>
<comment type="caution">
    <text evidence="2">The sequence shown here is derived from an EMBL/GenBank/DDBJ whole genome shotgun (WGS) entry which is preliminary data.</text>
</comment>
<dbReference type="InterPro" id="IPR036526">
    <property type="entry name" value="C-N_Hydrolase_sf"/>
</dbReference>